<evidence type="ECO:0000256" key="1">
    <source>
        <dbReference type="ARBA" id="ARBA00010105"/>
    </source>
</evidence>
<dbReference type="EMBL" id="MLAK01000933">
    <property type="protein sequence ID" value="OHT00907.1"/>
    <property type="molecule type" value="Genomic_DNA"/>
</dbReference>
<dbReference type="Pfam" id="PF03690">
    <property type="entry name" value="MYG1_exonuc"/>
    <property type="match status" value="1"/>
</dbReference>
<evidence type="ECO:0000313" key="3">
    <source>
        <dbReference type="EMBL" id="OHT00907.1"/>
    </source>
</evidence>
<accession>A0A1J4JPF1</accession>
<feature type="compositionally biased region" description="Acidic residues" evidence="2">
    <location>
        <begin position="7"/>
        <end position="26"/>
    </location>
</feature>
<comment type="similarity">
    <text evidence="1">Belongs to the MYG1 family.</text>
</comment>
<reference evidence="3" key="1">
    <citation type="submission" date="2016-10" db="EMBL/GenBank/DDBJ databases">
        <authorList>
            <person name="Benchimol M."/>
            <person name="Almeida L.G."/>
            <person name="Vasconcelos A.T."/>
            <person name="Perreira-Neves A."/>
            <person name="Rosa I.A."/>
            <person name="Tasca T."/>
            <person name="Bogo M.R."/>
            <person name="de Souza W."/>
        </authorList>
    </citation>
    <scope>NUCLEOTIDE SEQUENCE [LARGE SCALE GENOMIC DNA]</scope>
    <source>
        <strain evidence="3">K</strain>
    </source>
</reference>
<dbReference type="VEuPathDB" id="TrichDB:TRFO_32292"/>
<keyword evidence="4" id="KW-1185">Reference proteome</keyword>
<dbReference type="AlphaFoldDB" id="A0A1J4JPF1"/>
<dbReference type="RefSeq" id="XP_068354043.1">
    <property type="nucleotide sequence ID" value="XM_068508414.1"/>
</dbReference>
<sequence length="345" mass="39207">MNHSFNEIDDEMFMEEEAEEEEEAEDIELPVDLTKKIALPILSFSAEEAIAILLLRWSTECGELTVLRTDDPEVYIECAMRINLGEEYDHGTKTYLPAKDMKLKDFPSAMSVAGLIFYHYGEDAIKNHLKELGIECPDDDIPFLLKRIYSCIIHPLDIAVENPSFYSDLKKLSQILDPIDDPDPIVKQENFESLIGLIIEQFDQRLNWIARKLLPGRNTVRKAIGDRKKALPTGEIVVVPHYVPLSMNRDLFEKSQTKKHGVKYIAMPRVVGDGGVYALRWFGPAFRKLKFGGSRDEHLTSCLQNFNGTGWVHPNGAVGAMDKMANAIEYLKQILKPEKMMTNFG</sequence>
<dbReference type="GeneID" id="94843118"/>
<dbReference type="OrthoDB" id="10265310at2759"/>
<evidence type="ECO:0000313" key="4">
    <source>
        <dbReference type="Proteomes" id="UP000179807"/>
    </source>
</evidence>
<dbReference type="InterPro" id="IPR003226">
    <property type="entry name" value="MYG1_exonuclease"/>
</dbReference>
<comment type="caution">
    <text evidence="3">The sequence shown here is derived from an EMBL/GenBank/DDBJ whole genome shotgun (WGS) entry which is preliminary data.</text>
</comment>
<dbReference type="PANTHER" id="PTHR11215:SF1">
    <property type="entry name" value="MYG1 EXONUCLEASE"/>
    <property type="match status" value="1"/>
</dbReference>
<dbReference type="Proteomes" id="UP000179807">
    <property type="component" value="Unassembled WGS sequence"/>
</dbReference>
<feature type="region of interest" description="Disordered" evidence="2">
    <location>
        <begin position="1"/>
        <end position="26"/>
    </location>
</feature>
<evidence type="ECO:0000256" key="2">
    <source>
        <dbReference type="SAM" id="MobiDB-lite"/>
    </source>
</evidence>
<protein>
    <submittedName>
        <fullName evidence="3">Uncharacterized protein</fullName>
    </submittedName>
</protein>
<proteinExistence type="inferred from homology"/>
<dbReference type="PANTHER" id="PTHR11215">
    <property type="entry name" value="METAL DEPENDENT HYDROLASE - RELATED"/>
    <property type="match status" value="1"/>
</dbReference>
<name>A0A1J4JPF1_9EUKA</name>
<dbReference type="GO" id="GO:0005737">
    <property type="term" value="C:cytoplasm"/>
    <property type="evidence" value="ECO:0007669"/>
    <property type="project" value="TreeGrafter"/>
</dbReference>
<gene>
    <name evidence="3" type="ORF">TRFO_32292</name>
</gene>
<dbReference type="GO" id="GO:0005634">
    <property type="term" value="C:nucleus"/>
    <property type="evidence" value="ECO:0007669"/>
    <property type="project" value="TreeGrafter"/>
</dbReference>
<organism evidence="3 4">
    <name type="scientific">Tritrichomonas foetus</name>
    <dbReference type="NCBI Taxonomy" id="1144522"/>
    <lineage>
        <taxon>Eukaryota</taxon>
        <taxon>Metamonada</taxon>
        <taxon>Parabasalia</taxon>
        <taxon>Tritrichomonadida</taxon>
        <taxon>Tritrichomonadidae</taxon>
        <taxon>Tritrichomonas</taxon>
    </lineage>
</organism>